<protein>
    <submittedName>
        <fullName evidence="3">Uncharacterized protein</fullName>
    </submittedName>
</protein>
<dbReference type="Proteomes" id="UP000594262">
    <property type="component" value="Unplaced"/>
</dbReference>
<organism evidence="3 4">
    <name type="scientific">Clytia hemisphaerica</name>
    <dbReference type="NCBI Taxonomy" id="252671"/>
    <lineage>
        <taxon>Eukaryota</taxon>
        <taxon>Metazoa</taxon>
        <taxon>Cnidaria</taxon>
        <taxon>Hydrozoa</taxon>
        <taxon>Hydroidolina</taxon>
        <taxon>Leptothecata</taxon>
        <taxon>Obeliida</taxon>
        <taxon>Clytiidae</taxon>
        <taxon>Clytia</taxon>
    </lineage>
</organism>
<feature type="chain" id="PRO_5029745809" evidence="2">
    <location>
        <begin position="21"/>
        <end position="460"/>
    </location>
</feature>
<proteinExistence type="predicted"/>
<feature type="signal peptide" evidence="2">
    <location>
        <begin position="1"/>
        <end position="20"/>
    </location>
</feature>
<evidence type="ECO:0000256" key="2">
    <source>
        <dbReference type="SAM" id="SignalP"/>
    </source>
</evidence>
<keyword evidence="2" id="KW-0732">Signal</keyword>
<dbReference type="RefSeq" id="XP_066932325.1">
    <property type="nucleotide sequence ID" value="XM_067076224.1"/>
</dbReference>
<keyword evidence="1" id="KW-0175">Coiled coil</keyword>
<evidence type="ECO:0000256" key="1">
    <source>
        <dbReference type="SAM" id="Coils"/>
    </source>
</evidence>
<keyword evidence="4" id="KW-1185">Reference proteome</keyword>
<evidence type="ECO:0000313" key="4">
    <source>
        <dbReference type="Proteomes" id="UP000594262"/>
    </source>
</evidence>
<reference evidence="3" key="1">
    <citation type="submission" date="2021-01" db="UniProtKB">
        <authorList>
            <consortium name="EnsemblMetazoa"/>
        </authorList>
    </citation>
    <scope>IDENTIFICATION</scope>
</reference>
<name>A0A7M5XC02_9CNID</name>
<feature type="coiled-coil region" evidence="1">
    <location>
        <begin position="64"/>
        <end position="156"/>
    </location>
</feature>
<evidence type="ECO:0000313" key="3">
    <source>
        <dbReference type="EnsemblMetazoa" id="CLYHEMP020825.1"/>
    </source>
</evidence>
<dbReference type="AlphaFoldDB" id="A0A7M5XC02"/>
<dbReference type="GeneID" id="136819990"/>
<accession>A0A7M5XC02</accession>
<sequence length="460" mass="52021">MKNSFTIACIFLAVWSTAYSLNGLDLKKPRQFVKALNMVNQECNAVNVRAMKAMMTTDPSKVDIVKTQAKIDGLLDDVEKLEHALSKLRLGPRQRKGLTKKLENLKKKVQMKANSLSSITENASCFGQKSIFNAHLAKADSSFNNLLEQFDKVKEECNVFSKPCVHKFTHIKEKFSKLNMNNVQPIKGKVDELKTAGCFVSQADRAAYSKKMLDIECRVEGMIIFVQSALSDLIKAELMIVSDTKTTLESLLNGNVSMETDVKGNKLDTRAIHLKIKDIFHQSIVLKKRFIIVYDCIYDIRGWIAGTDYDNLHVGANDMYWGLGNLCVSIDNALTLWDRLEKEECFKEDVDKKKKEVTQLETDINSVFSEIGDTASMVCGDLLNKARTETEKLKVKLTVCGNEANRLKAQVTKELTTGDELMIIMGDVDMIITDIKTHNTLAEKNHYFLRIFDHLYCLDD</sequence>
<dbReference type="EnsemblMetazoa" id="CLYHEMT020825.1">
    <property type="protein sequence ID" value="CLYHEMP020825.1"/>
    <property type="gene ID" value="CLYHEMG020825"/>
</dbReference>